<keyword evidence="6 7" id="KW-0472">Membrane</keyword>
<dbReference type="GO" id="GO:0005886">
    <property type="term" value="C:plasma membrane"/>
    <property type="evidence" value="ECO:0007669"/>
    <property type="project" value="UniProtKB-SubCell"/>
</dbReference>
<dbReference type="PANTHER" id="PTHR30213">
    <property type="entry name" value="INNER MEMBRANE PROTEIN YHJD"/>
    <property type="match status" value="1"/>
</dbReference>
<accession>A0A934Q421</accession>
<evidence type="ECO:0000313" key="9">
    <source>
        <dbReference type="Proteomes" id="UP000617041"/>
    </source>
</evidence>
<dbReference type="HAMAP" id="MF_00672">
    <property type="entry name" value="UPF0761"/>
    <property type="match status" value="1"/>
</dbReference>
<gene>
    <name evidence="8" type="ORF">I8E28_16185</name>
</gene>
<keyword evidence="3" id="KW-0997">Cell inner membrane</keyword>
<feature type="transmembrane region" description="Helical" evidence="7">
    <location>
        <begin position="178"/>
        <end position="202"/>
    </location>
</feature>
<keyword evidence="2 7" id="KW-1003">Cell membrane</keyword>
<sequence>MKLAPLLETLSRFPWGPALRTLRERFREDHLGLTASSLTFTTTIALVPLVTVALAVFTAFPMFSKLQGSLQAWLVQSLVPDSIARQVLAYVNQFAGKASRLGVAGLAAFFFSALALVLTIDRTLNAIWRVRRPRPLAQRVLIYWAVMTLGPLLLAASMTMTSYALYASRGLVSGIPGGVQFFIDLLEFGALAGALASLYRFVPNTPVRWAHALAGGVAAAIGIEVAKRVLAWYLGQVPTYNMVYGAFATVPILLVWIYVAWTVVLLGAVVAAYLPALLGASRRVPAAHGWQFQLALEVLQQLHRVRNTARRGMSIDELVAAIEVDPLQLEPVLETLVRLDWVGRLNEAEDDVATRYVMLADVQSTALEPLLRHLLLPRSDSTKGLWEAGRWSGLYLKDVV</sequence>
<feature type="transmembrane region" description="Helical" evidence="7">
    <location>
        <begin position="141"/>
        <end position="166"/>
    </location>
</feature>
<comment type="caution">
    <text evidence="8">The sequence shown here is derived from an EMBL/GenBank/DDBJ whole genome shotgun (WGS) entry which is preliminary data.</text>
</comment>
<comment type="subcellular location">
    <subcellularLocation>
        <location evidence="1 7">Cell membrane</location>
        <topology evidence="1 7">Multi-pass membrane protein</topology>
    </subcellularLocation>
</comment>
<keyword evidence="9" id="KW-1185">Reference proteome</keyword>
<organism evidence="8 9">
    <name type="scientific">Ramlibacter algicola</name>
    <dbReference type="NCBI Taxonomy" id="2795217"/>
    <lineage>
        <taxon>Bacteria</taxon>
        <taxon>Pseudomonadati</taxon>
        <taxon>Pseudomonadota</taxon>
        <taxon>Betaproteobacteria</taxon>
        <taxon>Burkholderiales</taxon>
        <taxon>Comamonadaceae</taxon>
        <taxon>Ramlibacter</taxon>
    </lineage>
</organism>
<evidence type="ECO:0000256" key="3">
    <source>
        <dbReference type="ARBA" id="ARBA00022519"/>
    </source>
</evidence>
<protein>
    <recommendedName>
        <fullName evidence="7">UPF0761 membrane protein I8E28_16185</fullName>
    </recommendedName>
</protein>
<feature type="transmembrane region" description="Helical" evidence="7">
    <location>
        <begin position="209"/>
        <end position="226"/>
    </location>
</feature>
<evidence type="ECO:0000313" key="8">
    <source>
        <dbReference type="EMBL" id="MBK0394142.1"/>
    </source>
</evidence>
<feature type="transmembrane region" description="Helical" evidence="7">
    <location>
        <begin position="246"/>
        <end position="274"/>
    </location>
</feature>
<name>A0A934Q421_9BURK</name>
<dbReference type="AlphaFoldDB" id="A0A934Q421"/>
<dbReference type="Proteomes" id="UP000617041">
    <property type="component" value="Unassembled WGS sequence"/>
</dbReference>
<dbReference type="InterPro" id="IPR023679">
    <property type="entry name" value="UPF0761_bac"/>
</dbReference>
<evidence type="ECO:0000256" key="1">
    <source>
        <dbReference type="ARBA" id="ARBA00004651"/>
    </source>
</evidence>
<evidence type="ECO:0000256" key="4">
    <source>
        <dbReference type="ARBA" id="ARBA00022692"/>
    </source>
</evidence>
<dbReference type="PANTHER" id="PTHR30213:SF0">
    <property type="entry name" value="UPF0761 MEMBRANE PROTEIN YIHY"/>
    <property type="match status" value="1"/>
</dbReference>
<dbReference type="InterPro" id="IPR017039">
    <property type="entry name" value="Virul_fac_BrkB"/>
</dbReference>
<comment type="similarity">
    <text evidence="7">Belongs to the UPF0761 family.</text>
</comment>
<evidence type="ECO:0000256" key="6">
    <source>
        <dbReference type="ARBA" id="ARBA00023136"/>
    </source>
</evidence>
<proteinExistence type="inferred from homology"/>
<reference evidence="8" key="1">
    <citation type="submission" date="2020-12" db="EMBL/GenBank/DDBJ databases">
        <title>Ramlibacter sp. nov., isolated from a freshwater alga, Cryptomonas.</title>
        <authorList>
            <person name="Kim H.M."/>
            <person name="Jeon C.O."/>
        </authorList>
    </citation>
    <scope>NUCLEOTIDE SEQUENCE</scope>
    <source>
        <strain evidence="8">CrO1</strain>
    </source>
</reference>
<keyword evidence="5 7" id="KW-1133">Transmembrane helix</keyword>
<evidence type="ECO:0000256" key="7">
    <source>
        <dbReference type="HAMAP-Rule" id="MF_00672"/>
    </source>
</evidence>
<evidence type="ECO:0000256" key="2">
    <source>
        <dbReference type="ARBA" id="ARBA00022475"/>
    </source>
</evidence>
<evidence type="ECO:0000256" key="5">
    <source>
        <dbReference type="ARBA" id="ARBA00022989"/>
    </source>
</evidence>
<keyword evidence="4 7" id="KW-0812">Transmembrane</keyword>
<feature type="transmembrane region" description="Helical" evidence="7">
    <location>
        <begin position="101"/>
        <end position="120"/>
    </location>
</feature>
<dbReference type="Pfam" id="PF03631">
    <property type="entry name" value="Virul_fac_BrkB"/>
    <property type="match status" value="1"/>
</dbReference>
<feature type="transmembrane region" description="Helical" evidence="7">
    <location>
        <begin position="31"/>
        <end position="60"/>
    </location>
</feature>
<dbReference type="EMBL" id="JAEDAO010000001">
    <property type="protein sequence ID" value="MBK0394142.1"/>
    <property type="molecule type" value="Genomic_DNA"/>
</dbReference>
<dbReference type="RefSeq" id="WP_200789144.1">
    <property type="nucleotide sequence ID" value="NZ_JAEDAO010000001.1"/>
</dbReference>
<dbReference type="NCBIfam" id="TIGR00765">
    <property type="entry name" value="yihY_not_rbn"/>
    <property type="match status" value="1"/>
</dbReference>